<dbReference type="RefSeq" id="WP_386345209.1">
    <property type="nucleotide sequence ID" value="NZ_JBHSFG010000042.1"/>
</dbReference>
<name>A0ABV8YUQ1_9ACTN</name>
<keyword evidence="3" id="KW-1185">Reference proteome</keyword>
<evidence type="ECO:0000313" key="2">
    <source>
        <dbReference type="EMBL" id="MFC4467723.1"/>
    </source>
</evidence>
<protein>
    <recommendedName>
        <fullName evidence="4">Lipoprotein</fullName>
    </recommendedName>
</protein>
<dbReference type="EMBL" id="JBHSFG010000042">
    <property type="protein sequence ID" value="MFC4467723.1"/>
    <property type="molecule type" value="Genomic_DNA"/>
</dbReference>
<evidence type="ECO:0008006" key="4">
    <source>
        <dbReference type="Google" id="ProtNLM"/>
    </source>
</evidence>
<keyword evidence="1" id="KW-0732">Signal</keyword>
<evidence type="ECO:0000313" key="3">
    <source>
        <dbReference type="Proteomes" id="UP001596012"/>
    </source>
</evidence>
<comment type="caution">
    <text evidence="2">The sequence shown here is derived from an EMBL/GenBank/DDBJ whole genome shotgun (WGS) entry which is preliminary data.</text>
</comment>
<gene>
    <name evidence="2" type="ORF">ACFPH6_24875</name>
</gene>
<feature type="chain" id="PRO_5045141596" description="Lipoprotein" evidence="1">
    <location>
        <begin position="22"/>
        <end position="185"/>
    </location>
</feature>
<reference evidence="3" key="1">
    <citation type="journal article" date="2019" name="Int. J. Syst. Evol. Microbiol.">
        <title>The Global Catalogue of Microorganisms (GCM) 10K type strain sequencing project: providing services to taxonomists for standard genome sequencing and annotation.</title>
        <authorList>
            <consortium name="The Broad Institute Genomics Platform"/>
            <consortium name="The Broad Institute Genome Sequencing Center for Infectious Disease"/>
            <person name="Wu L."/>
            <person name="Ma J."/>
        </authorList>
    </citation>
    <scope>NUCLEOTIDE SEQUENCE [LARGE SCALE GENOMIC DNA]</scope>
    <source>
        <strain evidence="3">DT43</strain>
    </source>
</reference>
<dbReference type="Proteomes" id="UP001596012">
    <property type="component" value="Unassembled WGS sequence"/>
</dbReference>
<feature type="signal peptide" evidence="1">
    <location>
        <begin position="1"/>
        <end position="21"/>
    </location>
</feature>
<sequence length="185" mass="20150">MRAAKLTAGLLLIMVCVACTAPQEPSLKDALEETGWKEEATLSGAESEISSVSPPCEQLFRLLDRNDGKDTVSGFRNEERDSYLLIRDWPAGRNLPGAVLDAAKACPRMEMGYDSTLLVYTVKIVGEQRHETRLLLSVREDAGEKVTEMLVSASTGQGENRLIRVMNPTGITGPEEDAADLAALR</sequence>
<evidence type="ECO:0000256" key="1">
    <source>
        <dbReference type="SAM" id="SignalP"/>
    </source>
</evidence>
<organism evidence="2 3">
    <name type="scientific">Streptomyces xiangluensis</name>
    <dbReference type="NCBI Taxonomy" id="2665720"/>
    <lineage>
        <taxon>Bacteria</taxon>
        <taxon>Bacillati</taxon>
        <taxon>Actinomycetota</taxon>
        <taxon>Actinomycetes</taxon>
        <taxon>Kitasatosporales</taxon>
        <taxon>Streptomycetaceae</taxon>
        <taxon>Streptomyces</taxon>
    </lineage>
</organism>
<proteinExistence type="predicted"/>
<accession>A0ABV8YUQ1</accession>